<feature type="transmembrane region" description="Helical" evidence="1">
    <location>
        <begin position="7"/>
        <end position="26"/>
    </location>
</feature>
<keyword evidence="1" id="KW-1133">Transmembrane helix</keyword>
<keyword evidence="1" id="KW-0472">Membrane</keyword>
<dbReference type="Proteomes" id="UP000240530">
    <property type="component" value="Unassembled WGS sequence"/>
</dbReference>
<organism evidence="2 3">
    <name type="scientific">Photobacterium leiognathi subsp. mandapamensis</name>
    <name type="common">Photobacterium mandapamensis</name>
    <dbReference type="NCBI Taxonomy" id="48408"/>
    <lineage>
        <taxon>Bacteria</taxon>
        <taxon>Pseudomonadati</taxon>
        <taxon>Pseudomonadota</taxon>
        <taxon>Gammaproteobacteria</taxon>
        <taxon>Vibrionales</taxon>
        <taxon>Vibrionaceae</taxon>
        <taxon>Photobacterium</taxon>
    </lineage>
</organism>
<evidence type="ECO:0000256" key="1">
    <source>
        <dbReference type="SAM" id="Phobius"/>
    </source>
</evidence>
<gene>
    <name evidence="2" type="ORF">C0W93_04425</name>
</gene>
<name>A0A2T3KYU0_PHOLD</name>
<evidence type="ECO:0000313" key="2">
    <source>
        <dbReference type="EMBL" id="PSV12967.1"/>
    </source>
</evidence>
<dbReference type="EMBL" id="PYNS01000002">
    <property type="protein sequence ID" value="PSV12967.1"/>
    <property type="molecule type" value="Genomic_DNA"/>
</dbReference>
<evidence type="ECO:0000313" key="3">
    <source>
        <dbReference type="Proteomes" id="UP000240530"/>
    </source>
</evidence>
<accession>A0A2T3KYU0</accession>
<sequence>MNNKTLLYINIFIFFIPLYLLIPAFYNGNQCAYTAEGKIVLPEREFKFICKNGIYDLYHYFPDGSIRHNSGLYLNYGTKSALIKLNEKMINYHLKGETLNTDVLNRGVNIAPFFKYNDRIEFTLFDKELIKRSYHIKNLIVHNQKKH</sequence>
<keyword evidence="1" id="KW-0812">Transmembrane</keyword>
<comment type="caution">
    <text evidence="2">The sequence shown here is derived from an EMBL/GenBank/DDBJ whole genome shotgun (WGS) entry which is preliminary data.</text>
</comment>
<dbReference type="AlphaFoldDB" id="A0A2T3KYU0"/>
<reference evidence="2 3" key="1">
    <citation type="submission" date="2018-03" db="EMBL/GenBank/DDBJ databases">
        <title>Whole genome sequencing of Histamine producing bacteria.</title>
        <authorList>
            <person name="Butler K."/>
        </authorList>
    </citation>
    <scope>NUCLEOTIDE SEQUENCE [LARGE SCALE GENOMIC DNA]</scope>
    <source>
        <strain evidence="2 3">Res.4.1</strain>
    </source>
</reference>
<protein>
    <submittedName>
        <fullName evidence="2">Uncharacterized protein</fullName>
    </submittedName>
</protein>
<proteinExistence type="predicted"/>